<feature type="binding site" evidence="5">
    <location>
        <position position="57"/>
    </location>
    <ligand>
        <name>S-adenosyl-L-methionine</name>
        <dbReference type="ChEBI" id="CHEBI:59789"/>
    </ligand>
</feature>
<dbReference type="InterPro" id="IPR049560">
    <property type="entry name" value="MeTrfase_RsmB-F_NOP2_cat"/>
</dbReference>
<comment type="caution">
    <text evidence="7">The sequence shown here is derived from an EMBL/GenBank/DDBJ whole genome shotgun (WGS) entry which is preliminary data.</text>
</comment>
<dbReference type="InterPro" id="IPR023267">
    <property type="entry name" value="RCMT"/>
</dbReference>
<accession>A0ABQ6MA52</accession>
<keyword evidence="4 5" id="KW-0694">RNA-binding</keyword>
<keyword evidence="8" id="KW-1185">Reference proteome</keyword>
<feature type="non-terminal residue" evidence="7">
    <location>
        <position position="1"/>
    </location>
</feature>
<evidence type="ECO:0000313" key="7">
    <source>
        <dbReference type="EMBL" id="GMI22518.1"/>
    </source>
</evidence>
<feature type="binding site" evidence="5">
    <location>
        <begin position="35"/>
        <end position="41"/>
    </location>
    <ligand>
        <name>S-adenosyl-L-methionine</name>
        <dbReference type="ChEBI" id="CHEBI:59789"/>
    </ligand>
</feature>
<evidence type="ECO:0000259" key="6">
    <source>
        <dbReference type="PROSITE" id="PS51686"/>
    </source>
</evidence>
<dbReference type="PROSITE" id="PS51686">
    <property type="entry name" value="SAM_MT_RSMB_NOP"/>
    <property type="match status" value="1"/>
</dbReference>
<feature type="domain" description="SAM-dependent MTase RsmB/NOP-type" evidence="6">
    <location>
        <begin position="1"/>
        <end position="233"/>
    </location>
</feature>
<proteinExistence type="inferred from homology"/>
<dbReference type="SUPFAM" id="SSF53335">
    <property type="entry name" value="S-adenosyl-L-methionine-dependent methyltransferases"/>
    <property type="match status" value="1"/>
</dbReference>
<dbReference type="PRINTS" id="PR02008">
    <property type="entry name" value="RCMTFAMILY"/>
</dbReference>
<organism evidence="7 8">
    <name type="scientific">Tetraparma gracilis</name>
    <dbReference type="NCBI Taxonomy" id="2962635"/>
    <lineage>
        <taxon>Eukaryota</taxon>
        <taxon>Sar</taxon>
        <taxon>Stramenopiles</taxon>
        <taxon>Ochrophyta</taxon>
        <taxon>Bolidophyceae</taxon>
        <taxon>Parmales</taxon>
        <taxon>Triparmaceae</taxon>
        <taxon>Tetraparma</taxon>
    </lineage>
</organism>
<protein>
    <recommendedName>
        <fullName evidence="6">SAM-dependent MTase RsmB/NOP-type domain-containing protein</fullName>
    </recommendedName>
</protein>
<dbReference type="PANTHER" id="PTHR22807:SF61">
    <property type="entry name" value="NOL1_NOP2_SUN FAMILY PROTEIN _ ANTITERMINATION NUSB DOMAIN-CONTAINING PROTEIN"/>
    <property type="match status" value="1"/>
</dbReference>
<comment type="similarity">
    <text evidence="5">Belongs to the class I-like SAM-binding methyltransferase superfamily. RsmB/NOP family.</text>
</comment>
<dbReference type="Pfam" id="PF01189">
    <property type="entry name" value="Methyltr_RsmB-F"/>
    <property type="match status" value="1"/>
</dbReference>
<keyword evidence="2 5" id="KW-0808">Transferase</keyword>
<dbReference type="PANTHER" id="PTHR22807">
    <property type="entry name" value="NOP2 YEAST -RELATED NOL1/NOP2/FMU SUN DOMAIN-CONTAINING"/>
    <property type="match status" value="1"/>
</dbReference>
<evidence type="ECO:0000313" key="8">
    <source>
        <dbReference type="Proteomes" id="UP001165060"/>
    </source>
</evidence>
<feature type="active site" description="Nucleophile" evidence="5">
    <location>
        <position position="157"/>
    </location>
</feature>
<evidence type="ECO:0000256" key="5">
    <source>
        <dbReference type="PROSITE-ProRule" id="PRU01023"/>
    </source>
</evidence>
<dbReference type="InterPro" id="IPR029063">
    <property type="entry name" value="SAM-dependent_MTases_sf"/>
</dbReference>
<gene>
    <name evidence="7" type="ORF">TeGR_g13825</name>
</gene>
<dbReference type="EMBL" id="BRYB01000091">
    <property type="protein sequence ID" value="GMI22518.1"/>
    <property type="molecule type" value="Genomic_DNA"/>
</dbReference>
<keyword evidence="1 5" id="KW-0489">Methyltransferase</keyword>
<keyword evidence="3 5" id="KW-0949">S-adenosyl-L-methionine</keyword>
<reference evidence="7 8" key="1">
    <citation type="journal article" date="2023" name="Commun. Biol.">
        <title>Genome analysis of Parmales, the sister group of diatoms, reveals the evolutionary specialization of diatoms from phago-mixotrophs to photoautotrophs.</title>
        <authorList>
            <person name="Ban H."/>
            <person name="Sato S."/>
            <person name="Yoshikawa S."/>
            <person name="Yamada K."/>
            <person name="Nakamura Y."/>
            <person name="Ichinomiya M."/>
            <person name="Sato N."/>
            <person name="Blanc-Mathieu R."/>
            <person name="Endo H."/>
            <person name="Kuwata A."/>
            <person name="Ogata H."/>
        </authorList>
    </citation>
    <scope>NUCLEOTIDE SEQUENCE [LARGE SCALE GENOMIC DNA]</scope>
</reference>
<feature type="binding site" evidence="5">
    <location>
        <position position="105"/>
    </location>
    <ligand>
        <name>S-adenosyl-L-methionine</name>
        <dbReference type="ChEBI" id="CHEBI:59789"/>
    </ligand>
</feature>
<evidence type="ECO:0000256" key="4">
    <source>
        <dbReference type="ARBA" id="ARBA00022884"/>
    </source>
</evidence>
<sequence length="236" mass="24905">YAEGRFWVQDVSAALPAKLLLNAVAETDGILLDMCAAPGGKTMQLAAAARGKVVAIDRSKARCKRLKENLGRVGGGEVDIVVGDAVEWQPGGGEGGERIKGVLVDAPCSASGIARRHPDLLQSEDREGLGETQVRLLERAIQLLRDGGGGVLVYCVCSMFKKEGEDVVRDVLEGQGQGVEVMRVGKEEVQKLGFQGEVVDEQGMVRVLPGVQGWAGEGGYSGDGFFAARLKVEAGN</sequence>
<feature type="binding site" evidence="5">
    <location>
        <position position="84"/>
    </location>
    <ligand>
        <name>S-adenosyl-L-methionine</name>
        <dbReference type="ChEBI" id="CHEBI:59789"/>
    </ligand>
</feature>
<dbReference type="Proteomes" id="UP001165060">
    <property type="component" value="Unassembled WGS sequence"/>
</dbReference>
<evidence type="ECO:0000256" key="3">
    <source>
        <dbReference type="ARBA" id="ARBA00022691"/>
    </source>
</evidence>
<name>A0ABQ6MA52_9STRA</name>
<dbReference type="Gene3D" id="3.40.50.150">
    <property type="entry name" value="Vaccinia Virus protein VP39"/>
    <property type="match status" value="1"/>
</dbReference>
<evidence type="ECO:0000256" key="1">
    <source>
        <dbReference type="ARBA" id="ARBA00022603"/>
    </source>
</evidence>
<evidence type="ECO:0000256" key="2">
    <source>
        <dbReference type="ARBA" id="ARBA00022679"/>
    </source>
</evidence>
<dbReference type="InterPro" id="IPR001678">
    <property type="entry name" value="MeTrfase_RsmB-F_NOP2_dom"/>
</dbReference>
<dbReference type="CDD" id="cd02440">
    <property type="entry name" value="AdoMet_MTases"/>
    <property type="match status" value="1"/>
</dbReference>